<feature type="compositionally biased region" description="Low complexity" evidence="4">
    <location>
        <begin position="1330"/>
        <end position="1374"/>
    </location>
</feature>
<evidence type="ECO:0000313" key="7">
    <source>
        <dbReference type="EMBL" id="KAG2428989.1"/>
    </source>
</evidence>
<feature type="compositionally biased region" description="Pro residues" evidence="4">
    <location>
        <begin position="932"/>
        <end position="941"/>
    </location>
</feature>
<feature type="compositionally biased region" description="Gly residues" evidence="4">
    <location>
        <begin position="241"/>
        <end position="253"/>
    </location>
</feature>
<feature type="compositionally biased region" description="Basic and acidic residues" evidence="4">
    <location>
        <begin position="1115"/>
        <end position="1124"/>
    </location>
</feature>
<comment type="caution">
    <text evidence="7">The sequence shown here is derived from an EMBL/GenBank/DDBJ whole genome shotgun (WGS) entry which is preliminary data.</text>
</comment>
<dbReference type="InterPro" id="IPR048959">
    <property type="entry name" value="ARMC9_ARM_dom"/>
</dbReference>
<feature type="compositionally biased region" description="Low complexity" evidence="4">
    <location>
        <begin position="1497"/>
        <end position="1525"/>
    </location>
</feature>
<feature type="compositionally biased region" description="Low complexity" evidence="4">
    <location>
        <begin position="1232"/>
        <end position="1260"/>
    </location>
</feature>
<dbReference type="GO" id="GO:0036064">
    <property type="term" value="C:ciliary basal body"/>
    <property type="evidence" value="ECO:0007669"/>
    <property type="project" value="InterPro"/>
</dbReference>
<dbReference type="InterPro" id="IPR056327">
    <property type="entry name" value="ARMC9_CTLH-like_dom"/>
</dbReference>
<evidence type="ECO:0000313" key="8">
    <source>
        <dbReference type="Proteomes" id="UP000650467"/>
    </source>
</evidence>
<feature type="region of interest" description="Disordered" evidence="4">
    <location>
        <begin position="168"/>
        <end position="281"/>
    </location>
</feature>
<feature type="compositionally biased region" description="Gly residues" evidence="4">
    <location>
        <begin position="653"/>
        <end position="664"/>
    </location>
</feature>
<dbReference type="GO" id="GO:0060271">
    <property type="term" value="P:cilium assembly"/>
    <property type="evidence" value="ECO:0007669"/>
    <property type="project" value="InterPro"/>
</dbReference>
<feature type="region of interest" description="Disordered" evidence="4">
    <location>
        <begin position="1113"/>
        <end position="1548"/>
    </location>
</feature>
<feature type="compositionally biased region" description="Low complexity" evidence="4">
    <location>
        <begin position="1442"/>
        <end position="1474"/>
    </location>
</feature>
<evidence type="ECO:0000256" key="3">
    <source>
        <dbReference type="ARBA" id="ARBA00023273"/>
    </source>
</evidence>
<feature type="compositionally biased region" description="Gly residues" evidence="4">
    <location>
        <begin position="203"/>
        <end position="213"/>
    </location>
</feature>
<gene>
    <name evidence="7" type="ORF">HXX76_011233</name>
</gene>
<evidence type="ECO:0000256" key="2">
    <source>
        <dbReference type="ARBA" id="ARBA00022794"/>
    </source>
</evidence>
<feature type="region of interest" description="Disordered" evidence="4">
    <location>
        <begin position="834"/>
        <end position="863"/>
    </location>
</feature>
<dbReference type="Pfam" id="PF23138">
    <property type="entry name" value="CTLH_Armc9"/>
    <property type="match status" value="1"/>
</dbReference>
<name>A0A835SVG7_CHLIN</name>
<comment type="subcellular location">
    <subcellularLocation>
        <location evidence="1">Cytoplasm</location>
        <location evidence="1">Cytoskeleton</location>
        <location evidence="1">Cilium basal body</location>
    </subcellularLocation>
</comment>
<feature type="compositionally biased region" description="Gly residues" evidence="4">
    <location>
        <begin position="1135"/>
        <end position="1145"/>
    </location>
</feature>
<evidence type="ECO:0000259" key="5">
    <source>
        <dbReference type="Pfam" id="PF21050"/>
    </source>
</evidence>
<dbReference type="PANTHER" id="PTHR14881">
    <property type="entry name" value="LISH DOMAIN-CONTAINING PROTEIN ARMC9"/>
    <property type="match status" value="1"/>
</dbReference>
<dbReference type="InterPro" id="IPR040369">
    <property type="entry name" value="ARMC9"/>
</dbReference>
<feature type="compositionally biased region" description="Low complexity" evidence="4">
    <location>
        <begin position="1301"/>
        <end position="1319"/>
    </location>
</feature>
<keyword evidence="8" id="KW-1185">Reference proteome</keyword>
<feature type="region of interest" description="Disordered" evidence="4">
    <location>
        <begin position="653"/>
        <end position="682"/>
    </location>
</feature>
<feature type="region of interest" description="Disordered" evidence="4">
    <location>
        <begin position="568"/>
        <end position="587"/>
    </location>
</feature>
<feature type="compositionally biased region" description="Low complexity" evidence="4">
    <location>
        <begin position="1177"/>
        <end position="1199"/>
    </location>
</feature>
<accession>A0A835SVG7</accession>
<feature type="domain" description="LisH" evidence="5">
    <location>
        <begin position="706"/>
        <end position="826"/>
    </location>
</feature>
<feature type="region of interest" description="Disordered" evidence="4">
    <location>
        <begin position="295"/>
        <end position="347"/>
    </location>
</feature>
<feature type="compositionally biased region" description="Pro residues" evidence="4">
    <location>
        <begin position="1486"/>
        <end position="1496"/>
    </location>
</feature>
<dbReference type="InterPro" id="IPR016024">
    <property type="entry name" value="ARM-type_fold"/>
</dbReference>
<dbReference type="GO" id="GO:0097542">
    <property type="term" value="C:ciliary tip"/>
    <property type="evidence" value="ECO:0007669"/>
    <property type="project" value="TreeGrafter"/>
</dbReference>
<protein>
    <recommendedName>
        <fullName evidence="9">LisH domain-containing protein</fullName>
    </recommendedName>
</protein>
<dbReference type="Pfam" id="PF21050">
    <property type="entry name" value="ARMC9_ARM"/>
    <property type="match status" value="1"/>
</dbReference>
<evidence type="ECO:0008006" key="9">
    <source>
        <dbReference type="Google" id="ProtNLM"/>
    </source>
</evidence>
<feature type="compositionally biased region" description="Low complexity" evidence="4">
    <location>
        <begin position="1413"/>
        <end position="1435"/>
    </location>
</feature>
<feature type="region of interest" description="Disordered" evidence="4">
    <location>
        <begin position="929"/>
        <end position="1011"/>
    </location>
</feature>
<dbReference type="Gene3D" id="1.25.10.10">
    <property type="entry name" value="Leucine-rich Repeat Variant"/>
    <property type="match status" value="1"/>
</dbReference>
<dbReference type="GO" id="GO:0005814">
    <property type="term" value="C:centriole"/>
    <property type="evidence" value="ECO:0007669"/>
    <property type="project" value="TreeGrafter"/>
</dbReference>
<reference evidence="7" key="1">
    <citation type="journal article" date="2020" name="bioRxiv">
        <title>Comparative genomics of Chlamydomonas.</title>
        <authorList>
            <person name="Craig R.J."/>
            <person name="Hasan A.R."/>
            <person name="Ness R.W."/>
            <person name="Keightley P.D."/>
        </authorList>
    </citation>
    <scope>NUCLEOTIDE SEQUENCE</scope>
    <source>
        <strain evidence="7">SAG 7.73</strain>
    </source>
</reference>
<dbReference type="InterPro" id="IPR011989">
    <property type="entry name" value="ARM-like"/>
</dbReference>
<dbReference type="Proteomes" id="UP000650467">
    <property type="component" value="Unassembled WGS sequence"/>
</dbReference>
<feature type="compositionally biased region" description="Low complexity" evidence="4">
    <location>
        <begin position="942"/>
        <end position="977"/>
    </location>
</feature>
<feature type="compositionally biased region" description="Acidic residues" evidence="4">
    <location>
        <begin position="978"/>
        <end position="988"/>
    </location>
</feature>
<dbReference type="OrthoDB" id="549342at2759"/>
<dbReference type="EMBL" id="JAEHOC010000032">
    <property type="protein sequence ID" value="KAG2428989.1"/>
    <property type="molecule type" value="Genomic_DNA"/>
</dbReference>
<feature type="domain" description="ARMC9 CTLH-like" evidence="6">
    <location>
        <begin position="1"/>
        <end position="142"/>
    </location>
</feature>
<organism evidence="7 8">
    <name type="scientific">Chlamydomonas incerta</name>
    <dbReference type="NCBI Taxonomy" id="51695"/>
    <lineage>
        <taxon>Eukaryota</taxon>
        <taxon>Viridiplantae</taxon>
        <taxon>Chlorophyta</taxon>
        <taxon>core chlorophytes</taxon>
        <taxon>Chlorophyceae</taxon>
        <taxon>CS clade</taxon>
        <taxon>Chlamydomonadales</taxon>
        <taxon>Chlamydomonadaceae</taxon>
        <taxon>Chlamydomonas</taxon>
    </lineage>
</organism>
<evidence type="ECO:0000256" key="1">
    <source>
        <dbReference type="ARBA" id="ARBA00004120"/>
    </source>
</evidence>
<dbReference type="SUPFAM" id="SSF48371">
    <property type="entry name" value="ARM repeat"/>
    <property type="match status" value="1"/>
</dbReference>
<keyword evidence="2" id="KW-0970">Cilium biogenesis/degradation</keyword>
<keyword evidence="3" id="KW-0966">Cell projection</keyword>
<dbReference type="PANTHER" id="PTHR14881:SF4">
    <property type="entry name" value="LISH DOMAIN-CONTAINING PROTEIN ARMC9"/>
    <property type="match status" value="1"/>
</dbReference>
<feature type="compositionally biased region" description="Low complexity" evidence="4">
    <location>
        <begin position="1382"/>
        <end position="1402"/>
    </location>
</feature>
<evidence type="ECO:0000256" key="4">
    <source>
        <dbReference type="SAM" id="MobiDB-lite"/>
    </source>
</evidence>
<proteinExistence type="predicted"/>
<feature type="region of interest" description="Disordered" evidence="4">
    <location>
        <begin position="1568"/>
        <end position="1605"/>
    </location>
</feature>
<sequence>MLRKFDEGRRDDFFLLWQQYVPASQLGFDFETQKREFYLQVYFAIYPVLPSSSVLVVVPGPASRLSAHTSSSRHELALRMKVFKSYLEGRGAGLAHTPEFLPYYALPYVPQPEHHPSFEGLFAGGRWVDDQRLRLKEFLDATGAARAAAPGLPGLYLMYEEHLANTDAVPRLSPRSKAMRASSRAGGPRPHHASREGRPHSRGSGGGAGGGGSTHPPGILGQLPPAHARASAAYHGPRPASGGGSSSGGGGGAAAAAGADSAQLPVGRWPPLPPRASTSYGSGAAASAAVRASAEAAVKPTAPVRVSARRSGAAQGAGSADDNYSDDGFIRDLGDDDDDDEADEERQQALAKAKAAAASAEQFGADDYDDMDDEELAAILNATGRTNATSKRGGSARQRLGMSLEALGGIMAADGGKAHAVLRESVTLLQGGGGGTMDEAAAEELAAAGAAVAAALGRSGGFGAGGEAVAGGAAAGLAPLNYRKVKADLQGSDPHLAARLLQALRWRLTRSRPGADRWAVLACFIEADLLDCHCPLPPPPPSPARAGASWAPEGDEAEPRSLLQALAGQQASGGGGAHAGGAEPDGRLTDELARLSNAVASDRLGRNYLMLPGGGAVAALLALLRRAPLKPPLEERMSAGAVAAAVKAAAAGGGGQEAGGGDGGAAAAEEQEQGAGGRSWRDDSATRQALVALQKLSLKRRAQSQMIRQGAVGWVVDFLQDLDSASPTAVEYGAALLMNLCLRSAGRAAAAAPGVVAPLLRLCEALLDAPNEQVRTYTHGILYSVFSRPEVRAAALARGTSDLLEATQQSAPQQFAAQIEHVLRQLHHPDADEAAGADLESDDEAAPDGDADADPEDEAADDPYADVDGLAAEAGGRAGESLAVVPGVPHGEELLCGCGYLASSAEARSHLAAVRCSVALAAVANAAAAGAAPPPGPPGPSRPGSARPGSARPPSSSVSASASRRGAGLGAAAIVEEPQAEDEGEEELPGSSKAAPTGPGDDEDDAGGGGLAAVHAGLRESVLLGTLPQFGTMPPEGLLGLAQAMEGALGLEAAEEDGDALEAAAAAYSSRPGTAASATGRRDSASTFALLAASTAGSSMAAAARALHAASLRASRAEQLEGARAEPPIEAANSGVGGGVGGGAGVEPASLASTSRGGAFGSEASQEHERAGLITEPSAPSSISLGPPASASSARRLSSGGLGAVGLVPTPPPGSRPGTAQQLEGASPPMSAARPLGATTAGGPPGSSSGARRLSGTGASPSILPPATSPTSAHNSIDLAGGGALAGYGRPPASPLAHVSATEAAAAAGGMASPAAGAAERTSHPGTPMSSRSIRRSSSGNTNAGAAAAAGGALLGGSVPAATAGGASGTATPVDRSWEPESSSLMALAQQRASAAGVAALGRSRDLSSSQQAGAAGTPPRPPSRSASPSLLATAHQRLGTPAGPSLLGSPAGLASPASGAAASPAALLRSRSGTTSTGFGAGLPLAPPASSPPHQHPGGAPANGAGSRPASGASVASVAAAGVHEGPRAGVPASARIMSPGAPVSLPSPAKAVTGVAAGAGGVEEGGALAAAGGAGGAGAERSPSRTRSNGRSGIPKTRMGPPP</sequence>
<feature type="compositionally biased region" description="Acidic residues" evidence="4">
    <location>
        <begin position="334"/>
        <end position="344"/>
    </location>
</feature>
<evidence type="ECO:0000259" key="6">
    <source>
        <dbReference type="Pfam" id="PF23138"/>
    </source>
</evidence>
<feature type="compositionally biased region" description="Low complexity" evidence="4">
    <location>
        <begin position="295"/>
        <end position="320"/>
    </location>
</feature>